<feature type="transmembrane region" description="Helical" evidence="1">
    <location>
        <begin position="76"/>
        <end position="95"/>
    </location>
</feature>
<sequence>MSEKPPFPLAPQSISKRRRNISILLLIGASSLLIRTLMSYNFDKTALLYVGIPFFVSIALLYIIKKPEQPTLNRYYGNLVLWSLIVMLGTSVVLFEGFVCVIMFMPIYFGILLLMYLFQLLTCYLRSKKKGTHYAHILPAVIFLSAFEGVVPSASFEREYSITKELVINATPEEIQQKLIKPMQLDIERNWLLSLFPMPSNIEAGTLSAGDVHHIDFTYHRWFVTNTHKGHMKLELTQVENDYIRTTFLEDTSYIGNYLKLKGTEIRFIKTKNGNTKVALTIYYHRFLDPAWYFGPIQEYAIGQTADMLLNELFVPETA</sequence>
<feature type="transmembrane region" description="Helical" evidence="1">
    <location>
        <begin position="101"/>
        <end position="125"/>
    </location>
</feature>
<keyword evidence="1" id="KW-0812">Transmembrane</keyword>
<organism evidence="2 3">
    <name type="scientific">Pseudoalteromonas aliena SW19</name>
    <dbReference type="NCBI Taxonomy" id="1314866"/>
    <lineage>
        <taxon>Bacteria</taxon>
        <taxon>Pseudomonadati</taxon>
        <taxon>Pseudomonadota</taxon>
        <taxon>Gammaproteobacteria</taxon>
        <taxon>Alteromonadales</taxon>
        <taxon>Pseudoalteromonadaceae</taxon>
        <taxon>Pseudoalteromonas</taxon>
    </lineage>
</organism>
<reference evidence="2 3" key="1">
    <citation type="submission" date="2015-06" db="EMBL/GenBank/DDBJ databases">
        <title>Genome sequence of Pseudoalteromonas aliena.</title>
        <authorList>
            <person name="Xie B.-B."/>
            <person name="Rong J.-C."/>
            <person name="Qin Q.-L."/>
            <person name="Zhang Y.-Z."/>
        </authorList>
    </citation>
    <scope>NUCLEOTIDE SEQUENCE [LARGE SCALE GENOMIC DNA]</scope>
    <source>
        <strain evidence="2 3">SW19</strain>
    </source>
</reference>
<comment type="caution">
    <text evidence="2">The sequence shown here is derived from an EMBL/GenBank/DDBJ whole genome shotgun (WGS) entry which is preliminary data.</text>
</comment>
<proteinExistence type="predicted"/>
<dbReference type="RefSeq" id="WP_226894562.1">
    <property type="nucleotide sequence ID" value="NZ_AQGU01000028.1"/>
</dbReference>
<accession>A0ABR9E2Q0</accession>
<feature type="transmembrane region" description="Helical" evidence="1">
    <location>
        <begin position="137"/>
        <end position="156"/>
    </location>
</feature>
<gene>
    <name evidence="2" type="ORF">PALI_a2939</name>
</gene>
<keyword evidence="3" id="KW-1185">Reference proteome</keyword>
<dbReference type="Proteomes" id="UP000648482">
    <property type="component" value="Unassembled WGS sequence"/>
</dbReference>
<evidence type="ECO:0000313" key="3">
    <source>
        <dbReference type="Proteomes" id="UP000648482"/>
    </source>
</evidence>
<name>A0ABR9E2Q0_9GAMM</name>
<feature type="transmembrane region" description="Helical" evidence="1">
    <location>
        <begin position="46"/>
        <end position="64"/>
    </location>
</feature>
<evidence type="ECO:0000256" key="1">
    <source>
        <dbReference type="SAM" id="Phobius"/>
    </source>
</evidence>
<protein>
    <recommendedName>
        <fullName evidence="4">Polyketide cyclase</fullName>
    </recommendedName>
</protein>
<dbReference type="EMBL" id="AQGU01000028">
    <property type="protein sequence ID" value="MBE0360872.1"/>
    <property type="molecule type" value="Genomic_DNA"/>
</dbReference>
<evidence type="ECO:0000313" key="2">
    <source>
        <dbReference type="EMBL" id="MBE0360872.1"/>
    </source>
</evidence>
<keyword evidence="1" id="KW-1133">Transmembrane helix</keyword>
<evidence type="ECO:0008006" key="4">
    <source>
        <dbReference type="Google" id="ProtNLM"/>
    </source>
</evidence>
<keyword evidence="1" id="KW-0472">Membrane</keyword>
<feature type="transmembrane region" description="Helical" evidence="1">
    <location>
        <begin position="21"/>
        <end position="40"/>
    </location>
</feature>